<feature type="domain" description="C2H2-type" evidence="13">
    <location>
        <begin position="716"/>
        <end position="744"/>
    </location>
</feature>
<reference evidence="15" key="1">
    <citation type="journal article" date="2020" name="Cell">
        <title>Large-Scale Comparative Analyses of Tick Genomes Elucidate Their Genetic Diversity and Vector Capacities.</title>
        <authorList>
            <consortium name="Tick Genome and Microbiome Consortium (TIGMIC)"/>
            <person name="Jia N."/>
            <person name="Wang J."/>
            <person name="Shi W."/>
            <person name="Du L."/>
            <person name="Sun Y."/>
            <person name="Zhan W."/>
            <person name="Jiang J.F."/>
            <person name="Wang Q."/>
            <person name="Zhang B."/>
            <person name="Ji P."/>
            <person name="Bell-Sakyi L."/>
            <person name="Cui X.M."/>
            <person name="Yuan T.T."/>
            <person name="Jiang B.G."/>
            <person name="Yang W.F."/>
            <person name="Lam T.T."/>
            <person name="Chang Q.C."/>
            <person name="Ding S.J."/>
            <person name="Wang X.J."/>
            <person name="Zhu J.G."/>
            <person name="Ruan X.D."/>
            <person name="Zhao L."/>
            <person name="Wei J.T."/>
            <person name="Ye R.Z."/>
            <person name="Que T.C."/>
            <person name="Du C.H."/>
            <person name="Zhou Y.H."/>
            <person name="Cheng J.X."/>
            <person name="Dai P.F."/>
            <person name="Guo W.B."/>
            <person name="Han X.H."/>
            <person name="Huang E.J."/>
            <person name="Li L.F."/>
            <person name="Wei W."/>
            <person name="Gao Y.C."/>
            <person name="Liu J.Z."/>
            <person name="Shao H.Z."/>
            <person name="Wang X."/>
            <person name="Wang C.C."/>
            <person name="Yang T.C."/>
            <person name="Huo Q.B."/>
            <person name="Li W."/>
            <person name="Chen H.Y."/>
            <person name="Chen S.E."/>
            <person name="Zhou L.G."/>
            <person name="Ni X.B."/>
            <person name="Tian J.H."/>
            <person name="Sheng Y."/>
            <person name="Liu T."/>
            <person name="Pan Y.S."/>
            <person name="Xia L.Y."/>
            <person name="Li J."/>
            <person name="Zhao F."/>
            <person name="Cao W.C."/>
        </authorList>
    </citation>
    <scope>NUCLEOTIDE SEQUENCE</scope>
    <source>
        <strain evidence="15">Rsan-2018</strain>
    </source>
</reference>
<evidence type="ECO:0000259" key="14">
    <source>
        <dbReference type="PROSITE" id="PS50950"/>
    </source>
</evidence>
<feature type="domain" description="C2H2-type" evidence="13">
    <location>
        <begin position="631"/>
        <end position="658"/>
    </location>
</feature>
<dbReference type="SUPFAM" id="SSF57716">
    <property type="entry name" value="Glucocorticoid receptor-like (DNA-binding domain)"/>
    <property type="match status" value="1"/>
</dbReference>
<dbReference type="VEuPathDB" id="VectorBase:RSAN_035627"/>
<evidence type="ECO:0000256" key="9">
    <source>
        <dbReference type="ARBA" id="ARBA00023163"/>
    </source>
</evidence>
<evidence type="ECO:0000256" key="10">
    <source>
        <dbReference type="ARBA" id="ARBA00023242"/>
    </source>
</evidence>
<keyword evidence="4" id="KW-0677">Repeat</keyword>
<dbReference type="PROSITE" id="PS50950">
    <property type="entry name" value="ZF_THAP"/>
    <property type="match status" value="1"/>
</dbReference>
<comment type="caution">
    <text evidence="15">The sequence shown here is derived from an EMBL/GenBank/DDBJ whole genome shotgun (WGS) entry which is preliminary data.</text>
</comment>
<proteinExistence type="inferred from homology"/>
<keyword evidence="7" id="KW-0805">Transcription regulation</keyword>
<name>A0A9D4T3I6_RHISA</name>
<dbReference type="Pfam" id="PF00096">
    <property type="entry name" value="zf-C2H2"/>
    <property type="match status" value="2"/>
</dbReference>
<dbReference type="VEuPathDB" id="VectorBase:RSAN_045990"/>
<dbReference type="EMBL" id="JABSTV010001247">
    <property type="protein sequence ID" value="KAH7971656.1"/>
    <property type="molecule type" value="Genomic_DNA"/>
</dbReference>
<dbReference type="PROSITE" id="PS00028">
    <property type="entry name" value="ZINC_FINGER_C2H2_1"/>
    <property type="match status" value="7"/>
</dbReference>
<keyword evidence="10" id="KW-0539">Nucleus</keyword>
<keyword evidence="6" id="KW-0862">Zinc</keyword>
<feature type="domain" description="C2H2-type" evidence="13">
    <location>
        <begin position="244"/>
        <end position="271"/>
    </location>
</feature>
<feature type="domain" description="C2H2-type" evidence="13">
    <location>
        <begin position="492"/>
        <end position="519"/>
    </location>
</feature>
<reference evidence="15" key="2">
    <citation type="submission" date="2021-09" db="EMBL/GenBank/DDBJ databases">
        <authorList>
            <person name="Jia N."/>
            <person name="Wang J."/>
            <person name="Shi W."/>
            <person name="Du L."/>
            <person name="Sun Y."/>
            <person name="Zhan W."/>
            <person name="Jiang J."/>
            <person name="Wang Q."/>
            <person name="Zhang B."/>
            <person name="Ji P."/>
            <person name="Sakyi L.B."/>
            <person name="Cui X."/>
            <person name="Yuan T."/>
            <person name="Jiang B."/>
            <person name="Yang W."/>
            <person name="Lam T.T.-Y."/>
            <person name="Chang Q."/>
            <person name="Ding S."/>
            <person name="Wang X."/>
            <person name="Zhu J."/>
            <person name="Ruan X."/>
            <person name="Zhao L."/>
            <person name="Wei J."/>
            <person name="Que T."/>
            <person name="Du C."/>
            <person name="Cheng J."/>
            <person name="Dai P."/>
            <person name="Han X."/>
            <person name="Huang E."/>
            <person name="Gao Y."/>
            <person name="Liu J."/>
            <person name="Shao H."/>
            <person name="Ye R."/>
            <person name="Li L."/>
            <person name="Wei W."/>
            <person name="Wang X."/>
            <person name="Wang C."/>
            <person name="Huo Q."/>
            <person name="Li W."/>
            <person name="Guo W."/>
            <person name="Chen H."/>
            <person name="Chen S."/>
            <person name="Zhou L."/>
            <person name="Zhou L."/>
            <person name="Ni X."/>
            <person name="Tian J."/>
            <person name="Zhou Y."/>
            <person name="Sheng Y."/>
            <person name="Liu T."/>
            <person name="Pan Y."/>
            <person name="Xia L."/>
            <person name="Li J."/>
            <person name="Zhao F."/>
            <person name="Cao W."/>
        </authorList>
    </citation>
    <scope>NUCLEOTIDE SEQUENCE</scope>
    <source>
        <strain evidence="15">Rsan-2018</strain>
        <tissue evidence="15">Larvae</tissue>
    </source>
</reference>
<dbReference type="PROSITE" id="PS50157">
    <property type="entry name" value="ZINC_FINGER_C2H2_2"/>
    <property type="match status" value="14"/>
</dbReference>
<evidence type="ECO:0000256" key="2">
    <source>
        <dbReference type="ARBA" id="ARBA00006991"/>
    </source>
</evidence>
<keyword evidence="5 11" id="KW-0863">Zinc-finger</keyword>
<feature type="domain" description="C2H2-type" evidence="13">
    <location>
        <begin position="273"/>
        <end position="300"/>
    </location>
</feature>
<feature type="domain" description="C2H2-type" evidence="13">
    <location>
        <begin position="328"/>
        <end position="355"/>
    </location>
</feature>
<dbReference type="SMART" id="SM00355">
    <property type="entry name" value="ZnF_C2H2"/>
    <property type="match status" value="14"/>
</dbReference>
<keyword evidence="8 12" id="KW-0238">DNA-binding</keyword>
<feature type="domain" description="C2H2-type" evidence="13">
    <location>
        <begin position="520"/>
        <end position="547"/>
    </location>
</feature>
<feature type="domain" description="C2H2-type" evidence="13">
    <location>
        <begin position="413"/>
        <end position="438"/>
    </location>
</feature>
<evidence type="ECO:0000313" key="16">
    <source>
        <dbReference type="Proteomes" id="UP000821837"/>
    </source>
</evidence>
<evidence type="ECO:0000256" key="12">
    <source>
        <dbReference type="PROSITE-ProRule" id="PRU00309"/>
    </source>
</evidence>
<dbReference type="InterPro" id="IPR036236">
    <property type="entry name" value="Znf_C2H2_sf"/>
</dbReference>
<dbReference type="GO" id="GO:0008270">
    <property type="term" value="F:zinc ion binding"/>
    <property type="evidence" value="ECO:0007669"/>
    <property type="project" value="UniProtKB-KW"/>
</dbReference>
<dbReference type="Gene3D" id="3.30.160.60">
    <property type="entry name" value="Classic Zinc Finger"/>
    <property type="match status" value="11"/>
</dbReference>
<evidence type="ECO:0000256" key="3">
    <source>
        <dbReference type="ARBA" id="ARBA00022723"/>
    </source>
</evidence>
<evidence type="ECO:0000256" key="6">
    <source>
        <dbReference type="ARBA" id="ARBA00022833"/>
    </source>
</evidence>
<feature type="domain" description="C2H2-type" evidence="13">
    <location>
        <begin position="385"/>
        <end position="412"/>
    </location>
</feature>
<dbReference type="VEuPathDB" id="VectorBase:RSAN_052975"/>
<evidence type="ECO:0000256" key="4">
    <source>
        <dbReference type="ARBA" id="ARBA00022737"/>
    </source>
</evidence>
<comment type="similarity">
    <text evidence="2">Belongs to the krueppel C2H2-type zinc-finger protein family.</text>
</comment>
<evidence type="ECO:0000313" key="15">
    <source>
        <dbReference type="EMBL" id="KAH7971656.1"/>
    </source>
</evidence>
<dbReference type="GO" id="GO:0005634">
    <property type="term" value="C:nucleus"/>
    <property type="evidence" value="ECO:0007669"/>
    <property type="project" value="UniProtKB-SubCell"/>
</dbReference>
<keyword evidence="3" id="KW-0479">Metal-binding</keyword>
<dbReference type="Proteomes" id="UP000821837">
    <property type="component" value="Chromosome 11"/>
</dbReference>
<gene>
    <name evidence="15" type="ORF">HPB52_001154</name>
</gene>
<dbReference type="Pfam" id="PF05485">
    <property type="entry name" value="THAP"/>
    <property type="match status" value="1"/>
</dbReference>
<protein>
    <submittedName>
        <fullName evidence="15">Uncharacterized protein</fullName>
    </submittedName>
</protein>
<keyword evidence="16" id="KW-1185">Reference proteome</keyword>
<evidence type="ECO:0000259" key="13">
    <source>
        <dbReference type="PROSITE" id="PS50157"/>
    </source>
</evidence>
<feature type="domain" description="C2H2-type" evidence="13">
    <location>
        <begin position="356"/>
        <end position="383"/>
    </location>
</feature>
<keyword evidence="9" id="KW-0804">Transcription</keyword>
<accession>A0A9D4T3I6</accession>
<feature type="domain" description="C2H2-type" evidence="13">
    <location>
        <begin position="660"/>
        <end position="687"/>
    </location>
</feature>
<evidence type="ECO:0000256" key="7">
    <source>
        <dbReference type="ARBA" id="ARBA00023015"/>
    </source>
</evidence>
<feature type="domain" description="THAP-type" evidence="14">
    <location>
        <begin position="1"/>
        <end position="76"/>
    </location>
</feature>
<dbReference type="InterPro" id="IPR050752">
    <property type="entry name" value="C2H2-ZF_domain"/>
</dbReference>
<comment type="subcellular location">
    <subcellularLocation>
        <location evidence="1">Nucleus</location>
    </subcellularLocation>
</comment>
<evidence type="ECO:0000256" key="11">
    <source>
        <dbReference type="PROSITE-ProRule" id="PRU00042"/>
    </source>
</evidence>
<dbReference type="GO" id="GO:0000981">
    <property type="term" value="F:DNA-binding transcription factor activity, RNA polymerase II-specific"/>
    <property type="evidence" value="ECO:0007669"/>
    <property type="project" value="TreeGrafter"/>
</dbReference>
<dbReference type="FunFam" id="3.30.160.60:FF:000448">
    <property type="entry name" value="RE1-silencing transcription factor A"/>
    <property type="match status" value="1"/>
</dbReference>
<dbReference type="GO" id="GO:0000978">
    <property type="term" value="F:RNA polymerase II cis-regulatory region sequence-specific DNA binding"/>
    <property type="evidence" value="ECO:0007669"/>
    <property type="project" value="TreeGrafter"/>
</dbReference>
<dbReference type="InterPro" id="IPR013087">
    <property type="entry name" value="Znf_C2H2_type"/>
</dbReference>
<evidence type="ECO:0000256" key="5">
    <source>
        <dbReference type="ARBA" id="ARBA00022771"/>
    </source>
</evidence>
<organism evidence="15 16">
    <name type="scientific">Rhipicephalus sanguineus</name>
    <name type="common">Brown dog tick</name>
    <name type="synonym">Ixodes sanguineus</name>
    <dbReference type="NCBI Taxonomy" id="34632"/>
    <lineage>
        <taxon>Eukaryota</taxon>
        <taxon>Metazoa</taxon>
        <taxon>Ecdysozoa</taxon>
        <taxon>Arthropoda</taxon>
        <taxon>Chelicerata</taxon>
        <taxon>Arachnida</taxon>
        <taxon>Acari</taxon>
        <taxon>Parasitiformes</taxon>
        <taxon>Ixodida</taxon>
        <taxon>Ixodoidea</taxon>
        <taxon>Ixodidae</taxon>
        <taxon>Rhipicephalinae</taxon>
        <taxon>Rhipicephalus</taxon>
        <taxon>Rhipicephalus</taxon>
    </lineage>
</organism>
<dbReference type="PANTHER" id="PTHR24384:SF189">
    <property type="entry name" value="C2H2-TYPE DOMAIN-CONTAINING PROTEIN-RELATED"/>
    <property type="match status" value="1"/>
</dbReference>
<feature type="domain" description="C2H2-type" evidence="13">
    <location>
        <begin position="216"/>
        <end position="243"/>
    </location>
</feature>
<feature type="domain" description="C2H2-type" evidence="13">
    <location>
        <begin position="688"/>
        <end position="715"/>
    </location>
</feature>
<evidence type="ECO:0000256" key="1">
    <source>
        <dbReference type="ARBA" id="ARBA00004123"/>
    </source>
</evidence>
<sequence length="748" mass="82630">MEQITCNIRGCPNEYELSDPSHLLYVCTADDIRCREWLATIPKLSLSDAAVSRLCVCSLHFERGANVSGDALPTIFPPVPGLGVIGSPALATRKPGSDSLRCWAADVSLPDEFCRAVAATRLSHSKLGIEDSVLKTLTDFSETQHVQTESDPVTGELVGILLSASSHDVAPQVAMGFNDEEATVVLPTDTGRPHTSHRLRHPGLTASHKEMTVKLLSCDLCSFSSIYADKLRNHIRTHSGTEGLLCLVCQQAFPDADSLKEHSSTHIGEKKKYKCNLCPYMAGSPNSLARHVLTHTASTNTVRPLAPRLAPRPPGLTESQKQETVELFSCDLCSFSSIYADDLKNHVRTHRGKEGLLCLVCQQAFPDADCLKQHRSTHAEENKKYKCELCPYASVSSQNLARHVLTHTGEKNFACSLCTCMFPRMDTLKRHINKVHFGILVLTNSHGIASQVAMGFTKAQATEAAPTDTGRLLNYADDLKKHVRTHSGKEELLCIVCQHAFSDADCLKQHRSTHAGERKYTCHLFPYAAVSSNNLARHKLTHTGERNFACSLCTYVCTRMDSLRRHVNRVHLGILFIANSHDITLQVATGFTEVQATEAASTNIGRPLAPRLAPRPPGVTASQKQKTAKLYSCDLCSFTSIYAKNTRNHVRTHSGKEEGLLCLVCLRTFPDTHSLKRHGLTHTGEKKYKCSLCPYATISSTFLQRHVRTHTGEKNFVCGVCACVFARMDTLKRHINKVHLGNKPRRRK</sequence>
<dbReference type="InterPro" id="IPR006612">
    <property type="entry name" value="THAP_Znf"/>
</dbReference>
<feature type="domain" description="C2H2-type" evidence="13">
    <location>
        <begin position="548"/>
        <end position="573"/>
    </location>
</feature>
<dbReference type="PANTHER" id="PTHR24384">
    <property type="entry name" value="FINGER PUTATIVE TRANSCRIPTION FACTOR FAMILY-RELATED"/>
    <property type="match status" value="1"/>
</dbReference>
<dbReference type="FunFam" id="3.30.160.60:FF:001370">
    <property type="entry name" value="Zinc finger protein"/>
    <property type="match status" value="1"/>
</dbReference>
<dbReference type="SUPFAM" id="SSF57667">
    <property type="entry name" value="beta-beta-alpha zinc fingers"/>
    <property type="match status" value="7"/>
</dbReference>
<dbReference type="AlphaFoldDB" id="A0A9D4T3I6"/>
<evidence type="ECO:0000256" key="8">
    <source>
        <dbReference type="ARBA" id="ARBA00023125"/>
    </source>
</evidence>